<dbReference type="PANTHER" id="PTHR43719:SF73">
    <property type="entry name" value="HISTIDINE KINASE 3"/>
    <property type="match status" value="1"/>
</dbReference>
<keyword evidence="6" id="KW-1185">Reference proteome</keyword>
<dbReference type="AlphaFoldDB" id="D7SIN6"/>
<dbReference type="InterPro" id="IPR050956">
    <property type="entry name" value="2C_system_His_kinase"/>
</dbReference>
<dbReference type="eggNOG" id="KOG0519">
    <property type="taxonomic scope" value="Eukaryota"/>
</dbReference>
<dbReference type="STRING" id="29760.D7SIN6"/>
<evidence type="ECO:0000256" key="3">
    <source>
        <dbReference type="ARBA" id="ARBA00022553"/>
    </source>
</evidence>
<evidence type="ECO:0000313" key="6">
    <source>
        <dbReference type="Proteomes" id="UP000009183"/>
    </source>
</evidence>
<dbReference type="HOGENOM" id="CLU_875528_0_0_1"/>
<proteinExistence type="predicted"/>
<accession>D7SIN6</accession>
<dbReference type="Gene3D" id="3.30.565.10">
    <property type="entry name" value="Histidine kinase-like ATPase, C-terminal domain"/>
    <property type="match status" value="1"/>
</dbReference>
<dbReference type="SUPFAM" id="SSF55874">
    <property type="entry name" value="ATPase domain of HSP90 chaperone/DNA topoisomerase II/histidine kinase"/>
    <property type="match status" value="1"/>
</dbReference>
<organism evidence="5 6">
    <name type="scientific">Vitis vinifera</name>
    <name type="common">Grape</name>
    <dbReference type="NCBI Taxonomy" id="29760"/>
    <lineage>
        <taxon>Eukaryota</taxon>
        <taxon>Viridiplantae</taxon>
        <taxon>Streptophyta</taxon>
        <taxon>Embryophyta</taxon>
        <taxon>Tracheophyta</taxon>
        <taxon>Spermatophyta</taxon>
        <taxon>Magnoliopsida</taxon>
        <taxon>eudicotyledons</taxon>
        <taxon>Gunneridae</taxon>
        <taxon>Pentapetalae</taxon>
        <taxon>rosids</taxon>
        <taxon>Vitales</taxon>
        <taxon>Vitaceae</taxon>
        <taxon>Viteae</taxon>
        <taxon>Vitis</taxon>
    </lineage>
</organism>
<evidence type="ECO:0000256" key="2">
    <source>
        <dbReference type="ARBA" id="ARBA00012438"/>
    </source>
</evidence>
<name>D7SIN6_VITVI</name>
<keyword evidence="3" id="KW-0597">Phosphoprotein</keyword>
<protein>
    <recommendedName>
        <fullName evidence="2">histidine kinase</fullName>
        <ecNumber evidence="2">2.7.13.3</ecNumber>
    </recommendedName>
</protein>
<evidence type="ECO:0000256" key="4">
    <source>
        <dbReference type="SAM" id="MobiDB-lite"/>
    </source>
</evidence>
<dbReference type="GO" id="GO:0004673">
    <property type="term" value="F:protein histidine kinase activity"/>
    <property type="evidence" value="ECO:0007669"/>
    <property type="project" value="UniProtKB-EC"/>
</dbReference>
<dbReference type="EC" id="2.7.13.3" evidence="2"/>
<reference evidence="6" key="1">
    <citation type="journal article" date="2007" name="Nature">
        <title>The grapevine genome sequence suggests ancestral hexaploidization in major angiosperm phyla.</title>
        <authorList>
            <consortium name="The French-Italian Public Consortium for Grapevine Genome Characterization."/>
            <person name="Jaillon O."/>
            <person name="Aury J.-M."/>
            <person name="Noel B."/>
            <person name="Policriti A."/>
            <person name="Clepet C."/>
            <person name="Casagrande A."/>
            <person name="Choisne N."/>
            <person name="Aubourg S."/>
            <person name="Vitulo N."/>
            <person name="Jubin C."/>
            <person name="Vezzi A."/>
            <person name="Legeai F."/>
            <person name="Hugueney P."/>
            <person name="Dasilva C."/>
            <person name="Horner D."/>
            <person name="Mica E."/>
            <person name="Jublot D."/>
            <person name="Poulain J."/>
            <person name="Bruyere C."/>
            <person name="Billault A."/>
            <person name="Segurens B."/>
            <person name="Gouyvenoux M."/>
            <person name="Ugarte E."/>
            <person name="Cattonaro F."/>
            <person name="Anthouard V."/>
            <person name="Vico V."/>
            <person name="Del Fabbro C."/>
            <person name="Alaux M."/>
            <person name="Di Gaspero G."/>
            <person name="Dumas V."/>
            <person name="Felice N."/>
            <person name="Paillard S."/>
            <person name="Juman I."/>
            <person name="Moroldo M."/>
            <person name="Scalabrin S."/>
            <person name="Canaguier A."/>
            <person name="Le Clainche I."/>
            <person name="Malacrida G."/>
            <person name="Durand E."/>
            <person name="Pesole G."/>
            <person name="Laucou V."/>
            <person name="Chatelet P."/>
            <person name="Merdinoglu D."/>
            <person name="Delledonne M."/>
            <person name="Pezzotti M."/>
            <person name="Lecharny A."/>
            <person name="Scarpelli C."/>
            <person name="Artiguenave F."/>
            <person name="Pe M.E."/>
            <person name="Valle G."/>
            <person name="Morgante M."/>
            <person name="Caboche M."/>
            <person name="Adam-Blondon A.-F."/>
            <person name="Weissenbach J."/>
            <person name="Quetier F."/>
            <person name="Wincker P."/>
        </authorList>
    </citation>
    <scope>NUCLEOTIDE SEQUENCE [LARGE SCALE GENOMIC DNA]</scope>
    <source>
        <strain evidence="6">cv. Pinot noir / PN40024</strain>
    </source>
</reference>
<dbReference type="PaxDb" id="29760-VIT_17s0000g04920.t01"/>
<feature type="region of interest" description="Disordered" evidence="4">
    <location>
        <begin position="261"/>
        <end position="293"/>
    </location>
</feature>
<comment type="catalytic activity">
    <reaction evidence="1">
        <text>ATP + protein L-histidine = ADP + protein N-phospho-L-histidine.</text>
        <dbReference type="EC" id="2.7.13.3"/>
    </reaction>
</comment>
<dbReference type="PANTHER" id="PTHR43719">
    <property type="entry name" value="TWO-COMPONENT HISTIDINE KINASE"/>
    <property type="match status" value="1"/>
</dbReference>
<sequence length="318" mass="34541">MEVFKVFESARPEFLKYYSEDKGVGIPEEAQSRVFTPLMQVGPSISRIHGCTGIGLSISKCLRPKILDKGSMPAPIHAKTIHRDAGERLKGFGHVELATPEAAHKAFKMNGGDPSRDSKYPVIIIIAYSTANRSGHATDVRNKWISKPSSCNKANGKSNADCICSSPDHPFYPPSNPFDSHLLNHSYPSHLGCFTHCLFQAHHIRHSPCIGTPNGTSEKVKSDSKQRLENDITVGLSGHPPWSCSLCNTKATSKLAQLQHATEGEPSIRAASESKNNEKIEAEEAKISEGSQAEFDEAIDITDAWHVLSAGPSSSGFP</sequence>
<dbReference type="Proteomes" id="UP000009183">
    <property type="component" value="Chromosome 17"/>
</dbReference>
<dbReference type="InParanoid" id="D7SIN6"/>
<dbReference type="EMBL" id="FN594950">
    <property type="protein sequence ID" value="CBI15347.3"/>
    <property type="molecule type" value="Genomic_DNA"/>
</dbReference>
<feature type="compositionally biased region" description="Basic and acidic residues" evidence="4">
    <location>
        <begin position="275"/>
        <end position="287"/>
    </location>
</feature>
<evidence type="ECO:0000313" key="5">
    <source>
        <dbReference type="EMBL" id="CBI15347.3"/>
    </source>
</evidence>
<evidence type="ECO:0000256" key="1">
    <source>
        <dbReference type="ARBA" id="ARBA00000085"/>
    </source>
</evidence>
<gene>
    <name evidence="5" type="ordered locus">VIT_17s0000g04920</name>
</gene>
<dbReference type="InterPro" id="IPR036890">
    <property type="entry name" value="HATPase_C_sf"/>
</dbReference>